<proteinExistence type="inferred from homology"/>
<protein>
    <submittedName>
        <fullName evidence="5">Restriction endonuclease subunit S</fullName>
        <ecNumber evidence="5">3.1.21.-</ecNumber>
    </submittedName>
</protein>
<evidence type="ECO:0000256" key="1">
    <source>
        <dbReference type="ARBA" id="ARBA00010923"/>
    </source>
</evidence>
<dbReference type="CDD" id="cd17293">
    <property type="entry name" value="RMtype1_S_Ppo21ORF8840P_TRD1-CR1_like"/>
    <property type="match status" value="1"/>
</dbReference>
<dbReference type="PANTHER" id="PTHR43140:SF1">
    <property type="entry name" value="TYPE I RESTRICTION ENZYME ECOKI SPECIFICITY SUBUNIT"/>
    <property type="match status" value="1"/>
</dbReference>
<evidence type="ECO:0000256" key="2">
    <source>
        <dbReference type="ARBA" id="ARBA00022747"/>
    </source>
</evidence>
<dbReference type="SUPFAM" id="SSF116734">
    <property type="entry name" value="DNA methylase specificity domain"/>
    <property type="match status" value="2"/>
</dbReference>
<feature type="domain" description="Type I restriction modification DNA specificity" evidence="4">
    <location>
        <begin position="4"/>
        <end position="177"/>
    </location>
</feature>
<comment type="similarity">
    <text evidence="1">Belongs to the type-I restriction system S methylase family.</text>
</comment>
<keyword evidence="2" id="KW-0680">Restriction system</keyword>
<keyword evidence="5" id="KW-0540">Nuclease</keyword>
<evidence type="ECO:0000256" key="3">
    <source>
        <dbReference type="ARBA" id="ARBA00023125"/>
    </source>
</evidence>
<keyword evidence="5" id="KW-0378">Hydrolase</keyword>
<dbReference type="InterPro" id="IPR051212">
    <property type="entry name" value="Type-I_RE_S_subunit"/>
</dbReference>
<dbReference type="Proteomes" id="UP001524499">
    <property type="component" value="Unassembled WGS sequence"/>
</dbReference>
<organism evidence="5 6">
    <name type="scientific">Methylomonas subterranea</name>
    <dbReference type="NCBI Taxonomy" id="2952225"/>
    <lineage>
        <taxon>Bacteria</taxon>
        <taxon>Pseudomonadati</taxon>
        <taxon>Pseudomonadota</taxon>
        <taxon>Gammaproteobacteria</taxon>
        <taxon>Methylococcales</taxon>
        <taxon>Methylococcaceae</taxon>
        <taxon>Methylomonas</taxon>
    </lineage>
</organism>
<dbReference type="Pfam" id="PF01420">
    <property type="entry name" value="Methylase_S"/>
    <property type="match status" value="2"/>
</dbReference>
<dbReference type="GO" id="GO:0004519">
    <property type="term" value="F:endonuclease activity"/>
    <property type="evidence" value="ECO:0007669"/>
    <property type="project" value="UniProtKB-KW"/>
</dbReference>
<evidence type="ECO:0000313" key="5">
    <source>
        <dbReference type="EMBL" id="MCQ8104206.1"/>
    </source>
</evidence>
<keyword evidence="5" id="KW-0255">Endonuclease</keyword>
<dbReference type="InterPro" id="IPR044946">
    <property type="entry name" value="Restrct_endonuc_typeI_TRD_sf"/>
</dbReference>
<reference evidence="5 6" key="1">
    <citation type="submission" date="2022-07" db="EMBL/GenBank/DDBJ databases">
        <title>Methylomonas rivi sp. nov., Methylomonas rosea sp. nov., Methylomonas aureus sp. nov. and Methylomonas subterranea sp. nov., four novel methanotrophs isolated from a freshwater creek and the deep terrestrial subsurface.</title>
        <authorList>
            <person name="Abin C."/>
            <person name="Sankaranarayanan K."/>
            <person name="Garner C."/>
            <person name="Sindelar R."/>
            <person name="Kotary K."/>
            <person name="Garner R."/>
            <person name="Barclay S."/>
            <person name="Lawson P."/>
            <person name="Krumholz L."/>
        </authorList>
    </citation>
    <scope>NUCLEOTIDE SEQUENCE [LARGE SCALE GENOMIC DNA]</scope>
    <source>
        <strain evidence="5 6">SURF-2</strain>
    </source>
</reference>
<accession>A0ABT1TG26</accession>
<dbReference type="EC" id="3.1.21.-" evidence="5"/>
<dbReference type="RefSeq" id="WP_256601984.1">
    <property type="nucleotide sequence ID" value="NZ_JANIBJ010000013.1"/>
</dbReference>
<keyword evidence="6" id="KW-1185">Reference proteome</keyword>
<keyword evidence="3" id="KW-0238">DNA-binding</keyword>
<sequence length="452" mass="50292">MNLPEGWALSEIGELGEIITGKTPSTKVPENFGGSIPFIKPGDLDHGGYIHFTADTLTELGLKSVPKLPPHSITVTCIGNLGKIGITTTESATNQQINSVVPSRHLNYKFLYHYLATLKPWLEQEASATTVAIINKGKFSKAPIKVAPLAEQHQIAAKLDELLAQVDSIKTRLDAIPNILKRFRQSVLAAAVSGKLTEDWRNDHSEFGEWKAINFGNLILDSGNGISKRSGNQGRDVTVLRLADFKNAMRVHGNERKITLTEKEIQKYRLENGDLLVVRVNGSVEIAGLFIVYDGNDTEAYCDHFIRFSIDHNKALSKFITYITNEGEGRKYLRNSLSTSAGQNTINQKSINALQFRLPSLLEQTEIVHRVEQLFTYADHIEQRVKDSQSRVKHLTQSILAKAFRGELTADWRSQNPDLINGENGAEALLARIQAGRVKEKPKPKLKKKLKA</sequence>
<dbReference type="PANTHER" id="PTHR43140">
    <property type="entry name" value="TYPE-1 RESTRICTION ENZYME ECOKI SPECIFICITY PROTEIN"/>
    <property type="match status" value="1"/>
</dbReference>
<dbReference type="GO" id="GO:0016787">
    <property type="term" value="F:hydrolase activity"/>
    <property type="evidence" value="ECO:0007669"/>
    <property type="project" value="UniProtKB-KW"/>
</dbReference>
<gene>
    <name evidence="5" type="ORF">NP590_08825</name>
</gene>
<dbReference type="Gene3D" id="3.90.220.20">
    <property type="entry name" value="DNA methylase specificity domains"/>
    <property type="match status" value="2"/>
</dbReference>
<feature type="domain" description="Type I restriction modification DNA specificity" evidence="4">
    <location>
        <begin position="248"/>
        <end position="385"/>
    </location>
</feature>
<dbReference type="InterPro" id="IPR000055">
    <property type="entry name" value="Restrct_endonuc_typeI_TRD"/>
</dbReference>
<comment type="caution">
    <text evidence="5">The sequence shown here is derived from an EMBL/GenBank/DDBJ whole genome shotgun (WGS) entry which is preliminary data.</text>
</comment>
<name>A0ABT1TG26_9GAMM</name>
<evidence type="ECO:0000313" key="6">
    <source>
        <dbReference type="Proteomes" id="UP001524499"/>
    </source>
</evidence>
<evidence type="ECO:0000259" key="4">
    <source>
        <dbReference type="Pfam" id="PF01420"/>
    </source>
</evidence>
<dbReference type="EMBL" id="JANIBJ010000013">
    <property type="protein sequence ID" value="MCQ8104206.1"/>
    <property type="molecule type" value="Genomic_DNA"/>
</dbReference>
<dbReference type="CDD" id="cd17523">
    <property type="entry name" value="RMtype1_S_StySPI-TRD2-CR2_like"/>
    <property type="match status" value="1"/>
</dbReference>